<accession>A0A1T4LF01</accession>
<dbReference type="InterPro" id="IPR028978">
    <property type="entry name" value="Chorismate_lyase_/UTRA_dom_sf"/>
</dbReference>
<evidence type="ECO:0000256" key="2">
    <source>
        <dbReference type="ARBA" id="ARBA00023125"/>
    </source>
</evidence>
<dbReference type="Pfam" id="PF07702">
    <property type="entry name" value="UTRA"/>
    <property type="match status" value="1"/>
</dbReference>
<dbReference type="OrthoDB" id="9799482at2"/>
<dbReference type="FunFam" id="1.10.10.10:FF:000079">
    <property type="entry name" value="GntR family transcriptional regulator"/>
    <property type="match status" value="1"/>
</dbReference>
<dbReference type="PROSITE" id="PS50949">
    <property type="entry name" value="HTH_GNTR"/>
    <property type="match status" value="1"/>
</dbReference>
<dbReference type="STRING" id="118967.SAMN02745191_0859"/>
<dbReference type="SUPFAM" id="SSF46785">
    <property type="entry name" value="Winged helix' DNA-binding domain"/>
    <property type="match status" value="1"/>
</dbReference>
<dbReference type="SMART" id="SM00866">
    <property type="entry name" value="UTRA"/>
    <property type="match status" value="1"/>
</dbReference>
<proteinExistence type="predicted"/>
<dbReference type="RefSeq" id="WP_159443718.1">
    <property type="nucleotide sequence ID" value="NZ_FUWY01000002.1"/>
</dbReference>
<evidence type="ECO:0000313" key="5">
    <source>
        <dbReference type="EMBL" id="SJZ53305.1"/>
    </source>
</evidence>
<evidence type="ECO:0000256" key="1">
    <source>
        <dbReference type="ARBA" id="ARBA00023015"/>
    </source>
</evidence>
<dbReference type="InterPro" id="IPR011663">
    <property type="entry name" value="UTRA"/>
</dbReference>
<dbReference type="SMART" id="SM00345">
    <property type="entry name" value="HTH_GNTR"/>
    <property type="match status" value="1"/>
</dbReference>
<keyword evidence="2" id="KW-0238">DNA-binding</keyword>
<keyword evidence="1" id="KW-0805">Transcription regulation</keyword>
<organism evidence="5 6">
    <name type="scientific">Anaerorhabdus furcosa</name>
    <dbReference type="NCBI Taxonomy" id="118967"/>
    <lineage>
        <taxon>Bacteria</taxon>
        <taxon>Bacillati</taxon>
        <taxon>Bacillota</taxon>
        <taxon>Erysipelotrichia</taxon>
        <taxon>Erysipelotrichales</taxon>
        <taxon>Erysipelotrichaceae</taxon>
        <taxon>Anaerorhabdus</taxon>
    </lineage>
</organism>
<dbReference type="Gene3D" id="1.10.10.10">
    <property type="entry name" value="Winged helix-like DNA-binding domain superfamily/Winged helix DNA-binding domain"/>
    <property type="match status" value="1"/>
</dbReference>
<sequence length="243" mass="27854">MSNLHSNVASPLYQQLYDAIMEKITLGEYQVGNQIPSEEQLSQIYKVSRITVRSAIQKLCDDNVLVKKHGKGTFVSLPVYTEMVSAEGSFTKSCLQMGQVPSTEIIFKGLRNVDKRICSQLNIDEQEKVIHIQRLRLIDGRASMLEEDYFISSFDFMLSKNVEQQPLLDVIRENTGNTAKFFDDVIEIKYATKEQAKYLDCVVGTPLLYISQLVVGDMNQVLYYNEQYIRSDIYKFSVRSTNK</sequence>
<dbReference type="GO" id="GO:0045892">
    <property type="term" value="P:negative regulation of DNA-templated transcription"/>
    <property type="evidence" value="ECO:0007669"/>
    <property type="project" value="TreeGrafter"/>
</dbReference>
<feature type="domain" description="HTH gntR-type" evidence="4">
    <location>
        <begin position="10"/>
        <end position="78"/>
    </location>
</feature>
<dbReference type="SUPFAM" id="SSF64288">
    <property type="entry name" value="Chorismate lyase-like"/>
    <property type="match status" value="1"/>
</dbReference>
<gene>
    <name evidence="5" type="ORF">SAMN02745191_0859</name>
</gene>
<keyword evidence="6" id="KW-1185">Reference proteome</keyword>
<dbReference type="InterPro" id="IPR036390">
    <property type="entry name" value="WH_DNA-bd_sf"/>
</dbReference>
<dbReference type="Gene3D" id="3.40.1410.10">
    <property type="entry name" value="Chorismate lyase-like"/>
    <property type="match status" value="1"/>
</dbReference>
<protein>
    <submittedName>
        <fullName evidence="5">GntR family transcriptional regulator</fullName>
    </submittedName>
</protein>
<dbReference type="Proteomes" id="UP000243297">
    <property type="component" value="Unassembled WGS sequence"/>
</dbReference>
<reference evidence="6" key="1">
    <citation type="submission" date="2017-02" db="EMBL/GenBank/DDBJ databases">
        <authorList>
            <person name="Varghese N."/>
            <person name="Submissions S."/>
        </authorList>
    </citation>
    <scope>NUCLEOTIDE SEQUENCE [LARGE SCALE GENOMIC DNA]</scope>
    <source>
        <strain evidence="6">ATCC 25662</strain>
    </source>
</reference>
<dbReference type="InterPro" id="IPR000524">
    <property type="entry name" value="Tscrpt_reg_HTH_GntR"/>
</dbReference>
<dbReference type="PANTHER" id="PTHR44846">
    <property type="entry name" value="MANNOSYL-D-GLYCERATE TRANSPORT/METABOLISM SYSTEM REPRESSOR MNGR-RELATED"/>
    <property type="match status" value="1"/>
</dbReference>
<dbReference type="GO" id="GO:0003700">
    <property type="term" value="F:DNA-binding transcription factor activity"/>
    <property type="evidence" value="ECO:0007669"/>
    <property type="project" value="InterPro"/>
</dbReference>
<dbReference type="PRINTS" id="PR00035">
    <property type="entry name" value="HTHGNTR"/>
</dbReference>
<name>A0A1T4LF01_9FIRM</name>
<evidence type="ECO:0000256" key="3">
    <source>
        <dbReference type="ARBA" id="ARBA00023163"/>
    </source>
</evidence>
<dbReference type="AlphaFoldDB" id="A0A1T4LF01"/>
<keyword evidence="3" id="KW-0804">Transcription</keyword>
<dbReference type="InterPro" id="IPR050679">
    <property type="entry name" value="Bact_HTH_transcr_reg"/>
</dbReference>
<dbReference type="InterPro" id="IPR036388">
    <property type="entry name" value="WH-like_DNA-bd_sf"/>
</dbReference>
<dbReference type="GO" id="GO:0003677">
    <property type="term" value="F:DNA binding"/>
    <property type="evidence" value="ECO:0007669"/>
    <property type="project" value="UniProtKB-KW"/>
</dbReference>
<dbReference type="EMBL" id="FUWY01000002">
    <property type="protein sequence ID" value="SJZ53305.1"/>
    <property type="molecule type" value="Genomic_DNA"/>
</dbReference>
<dbReference type="CDD" id="cd07377">
    <property type="entry name" value="WHTH_GntR"/>
    <property type="match status" value="1"/>
</dbReference>
<dbReference type="PANTHER" id="PTHR44846:SF1">
    <property type="entry name" value="MANNOSYL-D-GLYCERATE TRANSPORT_METABOLISM SYSTEM REPRESSOR MNGR-RELATED"/>
    <property type="match status" value="1"/>
</dbReference>
<evidence type="ECO:0000259" key="4">
    <source>
        <dbReference type="PROSITE" id="PS50949"/>
    </source>
</evidence>
<dbReference type="Pfam" id="PF00392">
    <property type="entry name" value="GntR"/>
    <property type="match status" value="1"/>
</dbReference>
<evidence type="ECO:0000313" key="6">
    <source>
        <dbReference type="Proteomes" id="UP000243297"/>
    </source>
</evidence>